<accession>A0AA38SWF8</accession>
<gene>
    <name evidence="5" type="ORF">OSB04_022903</name>
</gene>
<comment type="similarity">
    <text evidence="1">Belongs to the short-chain dehydrogenases/reductases (SDR) family.</text>
</comment>
<dbReference type="InterPro" id="IPR036291">
    <property type="entry name" value="NAD(P)-bd_dom_sf"/>
</dbReference>
<reference evidence="5" key="1">
    <citation type="submission" date="2023-03" db="EMBL/GenBank/DDBJ databases">
        <title>Chromosome-scale reference genome and RAD-based genetic map of yellow starthistle (Centaurea solstitialis) reveal putative structural variation and QTLs associated with invader traits.</title>
        <authorList>
            <person name="Reatini B."/>
            <person name="Cang F.A."/>
            <person name="Jiang Q."/>
            <person name="Mckibben M.T.W."/>
            <person name="Barker M.S."/>
            <person name="Rieseberg L.H."/>
            <person name="Dlugosch K.M."/>
        </authorList>
    </citation>
    <scope>NUCLEOTIDE SEQUENCE</scope>
    <source>
        <strain evidence="5">CAN-66</strain>
        <tissue evidence="5">Leaf</tissue>
    </source>
</reference>
<dbReference type="GO" id="GO:0016616">
    <property type="term" value="F:oxidoreductase activity, acting on the CH-OH group of donors, NAD or NADP as acceptor"/>
    <property type="evidence" value="ECO:0007669"/>
    <property type="project" value="UniProtKB-ARBA"/>
</dbReference>
<dbReference type="PRINTS" id="PR00081">
    <property type="entry name" value="GDHRDH"/>
</dbReference>
<name>A0AA38SWF8_9ASTR</name>
<evidence type="ECO:0000313" key="5">
    <source>
        <dbReference type="EMBL" id="KAJ9543196.1"/>
    </source>
</evidence>
<dbReference type="SUPFAM" id="SSF51735">
    <property type="entry name" value="NAD(P)-binding Rossmann-fold domains"/>
    <property type="match status" value="1"/>
</dbReference>
<dbReference type="InterPro" id="IPR002347">
    <property type="entry name" value="SDR_fam"/>
</dbReference>
<dbReference type="GO" id="GO:0006629">
    <property type="term" value="P:lipid metabolic process"/>
    <property type="evidence" value="ECO:0007669"/>
    <property type="project" value="UniProtKB-KW"/>
</dbReference>
<keyword evidence="6" id="KW-1185">Reference proteome</keyword>
<dbReference type="NCBIfam" id="NF005559">
    <property type="entry name" value="PRK07231.1"/>
    <property type="match status" value="1"/>
</dbReference>
<dbReference type="PANTHER" id="PTHR43180:SF28">
    <property type="entry name" value="NAD(P)-BINDING ROSSMANN-FOLD SUPERFAMILY PROTEIN"/>
    <property type="match status" value="1"/>
</dbReference>
<keyword evidence="4" id="KW-0443">Lipid metabolism</keyword>
<evidence type="ECO:0000256" key="4">
    <source>
        <dbReference type="ARBA" id="ARBA00023098"/>
    </source>
</evidence>
<proteinExistence type="inferred from homology"/>
<evidence type="ECO:0000256" key="1">
    <source>
        <dbReference type="ARBA" id="ARBA00006484"/>
    </source>
</evidence>
<dbReference type="AlphaFoldDB" id="A0AA38SWF8"/>
<evidence type="ECO:0000256" key="3">
    <source>
        <dbReference type="ARBA" id="ARBA00023027"/>
    </source>
</evidence>
<protein>
    <submittedName>
        <fullName evidence="5">Uncharacterized protein</fullName>
    </submittedName>
</protein>
<organism evidence="5 6">
    <name type="scientific">Centaurea solstitialis</name>
    <name type="common">yellow star-thistle</name>
    <dbReference type="NCBI Taxonomy" id="347529"/>
    <lineage>
        <taxon>Eukaryota</taxon>
        <taxon>Viridiplantae</taxon>
        <taxon>Streptophyta</taxon>
        <taxon>Embryophyta</taxon>
        <taxon>Tracheophyta</taxon>
        <taxon>Spermatophyta</taxon>
        <taxon>Magnoliopsida</taxon>
        <taxon>eudicotyledons</taxon>
        <taxon>Gunneridae</taxon>
        <taxon>Pentapetalae</taxon>
        <taxon>asterids</taxon>
        <taxon>campanulids</taxon>
        <taxon>Asterales</taxon>
        <taxon>Asteraceae</taxon>
        <taxon>Carduoideae</taxon>
        <taxon>Cardueae</taxon>
        <taxon>Centaureinae</taxon>
        <taxon>Centaurea</taxon>
    </lineage>
</organism>
<dbReference type="Proteomes" id="UP001172457">
    <property type="component" value="Chromosome 6"/>
</dbReference>
<dbReference type="EMBL" id="JARYMX010000006">
    <property type="protein sequence ID" value="KAJ9543196.1"/>
    <property type="molecule type" value="Genomic_DNA"/>
</dbReference>
<dbReference type="Gene3D" id="3.40.50.720">
    <property type="entry name" value="NAD(P)-binding Rossmann-like Domain"/>
    <property type="match status" value="1"/>
</dbReference>
<dbReference type="PRINTS" id="PR00080">
    <property type="entry name" value="SDRFAMILY"/>
</dbReference>
<dbReference type="PANTHER" id="PTHR43180">
    <property type="entry name" value="3-OXOACYL-(ACYL-CARRIER-PROTEIN) REDUCTASE (AFU_ORTHOLOGUE AFUA_6G11210)"/>
    <property type="match status" value="1"/>
</dbReference>
<dbReference type="FunFam" id="3.40.50.720:FF:000084">
    <property type="entry name" value="Short-chain dehydrogenase reductase"/>
    <property type="match status" value="1"/>
</dbReference>
<dbReference type="Pfam" id="PF13561">
    <property type="entry name" value="adh_short_C2"/>
    <property type="match status" value="1"/>
</dbReference>
<evidence type="ECO:0000313" key="6">
    <source>
        <dbReference type="Proteomes" id="UP001172457"/>
    </source>
</evidence>
<keyword evidence="3" id="KW-0520">NAD</keyword>
<comment type="caution">
    <text evidence="5">The sequence shown here is derived from an EMBL/GenBank/DDBJ whole genome shotgun (WGS) entry which is preliminary data.</text>
</comment>
<keyword evidence="2" id="KW-0560">Oxidoreductase</keyword>
<sequence>MFRSIRSTCIFISRGMVAPSSWFRSLSSSQTPRLEGKVALITGAASGIGKETAAKFIDHGATVVIADIRHDLGNATAAELGPNASFVPCNVTNESDVANTVDFTVSKYGKLDIMYNNAGIPCRTPPSIVDLDLADFDRVNSVNVRGVLAGIKHASRVMIPCGRGSILCTASVTGVLGGLAQHTYSISKSSVVGIVKSLTSELSRHGVRINCISPFVVPTAFVMEEMKAYFPDLEDHEIERMVRNVSELKGTYCEPRDVANAAVFLVSDEAKYVSGHNLVIDGGFTSTKTLKFTAPDKDH</sequence>
<evidence type="ECO:0000256" key="2">
    <source>
        <dbReference type="ARBA" id="ARBA00023002"/>
    </source>
</evidence>